<gene>
    <name evidence="1" type="ORF">RF55_15857</name>
</gene>
<organism evidence="1 2">
    <name type="scientific">Lasius niger</name>
    <name type="common">Black garden ant</name>
    <dbReference type="NCBI Taxonomy" id="67767"/>
    <lineage>
        <taxon>Eukaryota</taxon>
        <taxon>Metazoa</taxon>
        <taxon>Ecdysozoa</taxon>
        <taxon>Arthropoda</taxon>
        <taxon>Hexapoda</taxon>
        <taxon>Insecta</taxon>
        <taxon>Pterygota</taxon>
        <taxon>Neoptera</taxon>
        <taxon>Endopterygota</taxon>
        <taxon>Hymenoptera</taxon>
        <taxon>Apocrita</taxon>
        <taxon>Aculeata</taxon>
        <taxon>Formicoidea</taxon>
        <taxon>Formicidae</taxon>
        <taxon>Formicinae</taxon>
        <taxon>Lasius</taxon>
        <taxon>Lasius</taxon>
    </lineage>
</organism>
<protein>
    <submittedName>
        <fullName evidence="1">Uncharacterized protein</fullName>
    </submittedName>
</protein>
<name>A0A0J7K502_LASNI</name>
<feature type="non-terminal residue" evidence="1">
    <location>
        <position position="41"/>
    </location>
</feature>
<evidence type="ECO:0000313" key="2">
    <source>
        <dbReference type="Proteomes" id="UP000036403"/>
    </source>
</evidence>
<dbReference type="AlphaFoldDB" id="A0A0J7K502"/>
<dbReference type="PaxDb" id="67767-A0A0J7K502"/>
<reference evidence="1 2" key="1">
    <citation type="submission" date="2015-04" db="EMBL/GenBank/DDBJ databases">
        <title>Lasius niger genome sequencing.</title>
        <authorList>
            <person name="Konorov E.A."/>
            <person name="Nikitin M.A."/>
            <person name="Kirill M.V."/>
            <person name="Chang P."/>
        </authorList>
    </citation>
    <scope>NUCLEOTIDE SEQUENCE [LARGE SCALE GENOMIC DNA]</scope>
    <source>
        <tissue evidence="1">Whole</tissue>
    </source>
</reference>
<comment type="caution">
    <text evidence="1">The sequence shown here is derived from an EMBL/GenBank/DDBJ whole genome shotgun (WGS) entry which is preliminary data.</text>
</comment>
<dbReference type="Proteomes" id="UP000036403">
    <property type="component" value="Unassembled WGS sequence"/>
</dbReference>
<evidence type="ECO:0000313" key="1">
    <source>
        <dbReference type="EMBL" id="KMQ85533.1"/>
    </source>
</evidence>
<accession>A0A0J7K502</accession>
<keyword evidence="2" id="KW-1185">Reference proteome</keyword>
<sequence length="41" mass="4841">MVDEQDRKVGLLYTKELILKHEGLWNQFPAKLEELPIQDSD</sequence>
<dbReference type="EMBL" id="LBMM01013670">
    <property type="protein sequence ID" value="KMQ85533.1"/>
    <property type="molecule type" value="Genomic_DNA"/>
</dbReference>
<proteinExistence type="predicted"/>